<dbReference type="Gene3D" id="1.10.3680.10">
    <property type="entry name" value="TerB-like"/>
    <property type="match status" value="1"/>
</dbReference>
<proteinExistence type="predicted"/>
<evidence type="ECO:0008006" key="3">
    <source>
        <dbReference type="Google" id="ProtNLM"/>
    </source>
</evidence>
<dbReference type="OrthoDB" id="1143847at2"/>
<dbReference type="SUPFAM" id="SSF158682">
    <property type="entry name" value="TerB-like"/>
    <property type="match status" value="1"/>
</dbReference>
<dbReference type="AlphaFoldDB" id="A0A1M6HVK3"/>
<dbReference type="EMBL" id="FQYU01000003">
    <property type="protein sequence ID" value="SHJ26221.1"/>
    <property type="molecule type" value="Genomic_DNA"/>
</dbReference>
<reference evidence="2" key="1">
    <citation type="submission" date="2016-11" db="EMBL/GenBank/DDBJ databases">
        <authorList>
            <person name="Varghese N."/>
            <person name="Submissions S."/>
        </authorList>
    </citation>
    <scope>NUCLEOTIDE SEQUENCE [LARGE SCALE GENOMIC DNA]</scope>
    <source>
        <strain evidence="2">DSM 19858</strain>
    </source>
</reference>
<evidence type="ECO:0000313" key="2">
    <source>
        <dbReference type="Proteomes" id="UP000184543"/>
    </source>
</evidence>
<accession>A0A1M6HVK3</accession>
<sequence length="133" mass="15011">MATYKEKLSILSEMIEFAKVDGKIKEPEFNFLLGVADQLGVDRETFNSLFVSETEHVVPKSQADRILQFHRLVLLMNVDSVQEDFEVTRLHNIGLGMGLPPAAIQQVLTVMKQYPGGVVPPKVLIDIFKVHYN</sequence>
<evidence type="ECO:0000313" key="1">
    <source>
        <dbReference type="EMBL" id="SHJ26221.1"/>
    </source>
</evidence>
<organism evidence="1 2">
    <name type="scientific">Pseudozobellia thermophila</name>
    <dbReference type="NCBI Taxonomy" id="192903"/>
    <lineage>
        <taxon>Bacteria</taxon>
        <taxon>Pseudomonadati</taxon>
        <taxon>Bacteroidota</taxon>
        <taxon>Flavobacteriia</taxon>
        <taxon>Flavobacteriales</taxon>
        <taxon>Flavobacteriaceae</taxon>
        <taxon>Pseudozobellia</taxon>
    </lineage>
</organism>
<keyword evidence="2" id="KW-1185">Reference proteome</keyword>
<protein>
    <recommendedName>
        <fullName evidence="3">Tellurite resistance protein TerB</fullName>
    </recommendedName>
</protein>
<gene>
    <name evidence="1" type="ORF">SAMN04488513_103202</name>
</gene>
<name>A0A1M6HVK3_9FLAO</name>
<dbReference type="RefSeq" id="WP_072993416.1">
    <property type="nucleotide sequence ID" value="NZ_FQYU01000003.1"/>
</dbReference>
<dbReference type="InterPro" id="IPR029024">
    <property type="entry name" value="TerB-like"/>
</dbReference>
<dbReference type="STRING" id="192903.SAMN04488513_103202"/>
<dbReference type="Proteomes" id="UP000184543">
    <property type="component" value="Unassembled WGS sequence"/>
</dbReference>